<accession>A0A8K0WKX9</accession>
<gene>
    <name evidence="1" type="ORF">B0I35DRAFT_495062</name>
</gene>
<evidence type="ECO:0000313" key="1">
    <source>
        <dbReference type="EMBL" id="KAH7304613.1"/>
    </source>
</evidence>
<name>A0A8K0WKX9_9HYPO</name>
<dbReference type="EMBL" id="JAGPNK010000022">
    <property type="protein sequence ID" value="KAH7304613.1"/>
    <property type="molecule type" value="Genomic_DNA"/>
</dbReference>
<dbReference type="AlphaFoldDB" id="A0A8K0WKX9"/>
<keyword evidence="2" id="KW-1185">Reference proteome</keyword>
<dbReference type="Proteomes" id="UP000813444">
    <property type="component" value="Unassembled WGS sequence"/>
</dbReference>
<sequence>MATCKSRESALRNLVEQLQGIPKKMAVLKPLTDQMTLFMKTGRTDQMKFHHDMEKEDLPKLELDLVNTRFELDILLRQVQGLSVDRLSVKGSNYSFGIDSLRRLGVRRWLNDEVILACLCLLTD</sequence>
<proteinExistence type="predicted"/>
<comment type="caution">
    <text evidence="1">The sequence shown here is derived from an EMBL/GenBank/DDBJ whole genome shotgun (WGS) entry which is preliminary data.</text>
</comment>
<evidence type="ECO:0000313" key="2">
    <source>
        <dbReference type="Proteomes" id="UP000813444"/>
    </source>
</evidence>
<protein>
    <submittedName>
        <fullName evidence="1">Uncharacterized protein</fullName>
    </submittedName>
</protein>
<organism evidence="1 2">
    <name type="scientific">Stachybotrys elegans</name>
    <dbReference type="NCBI Taxonomy" id="80388"/>
    <lineage>
        <taxon>Eukaryota</taxon>
        <taxon>Fungi</taxon>
        <taxon>Dikarya</taxon>
        <taxon>Ascomycota</taxon>
        <taxon>Pezizomycotina</taxon>
        <taxon>Sordariomycetes</taxon>
        <taxon>Hypocreomycetidae</taxon>
        <taxon>Hypocreales</taxon>
        <taxon>Stachybotryaceae</taxon>
        <taxon>Stachybotrys</taxon>
    </lineage>
</organism>
<reference evidence="1" key="1">
    <citation type="journal article" date="2021" name="Nat. Commun.">
        <title>Genetic determinants of endophytism in the Arabidopsis root mycobiome.</title>
        <authorList>
            <person name="Mesny F."/>
            <person name="Miyauchi S."/>
            <person name="Thiergart T."/>
            <person name="Pickel B."/>
            <person name="Atanasova L."/>
            <person name="Karlsson M."/>
            <person name="Huettel B."/>
            <person name="Barry K.W."/>
            <person name="Haridas S."/>
            <person name="Chen C."/>
            <person name="Bauer D."/>
            <person name="Andreopoulos W."/>
            <person name="Pangilinan J."/>
            <person name="LaButti K."/>
            <person name="Riley R."/>
            <person name="Lipzen A."/>
            <person name="Clum A."/>
            <person name="Drula E."/>
            <person name="Henrissat B."/>
            <person name="Kohler A."/>
            <person name="Grigoriev I.V."/>
            <person name="Martin F.M."/>
            <person name="Hacquard S."/>
        </authorList>
    </citation>
    <scope>NUCLEOTIDE SEQUENCE</scope>
    <source>
        <strain evidence="1">MPI-CAGE-CH-0235</strain>
    </source>
</reference>